<evidence type="ECO:0000313" key="10">
    <source>
        <dbReference type="EMBL" id="ADQ79195.1"/>
    </source>
</evidence>
<dbReference type="NCBIfam" id="TIGR02037">
    <property type="entry name" value="degP_htrA_DO"/>
    <property type="match status" value="1"/>
</dbReference>
<dbReference type="STRING" id="694427.Palpr_1046"/>
<keyword evidence="4 10" id="KW-0378">Hydrolase</keyword>
<dbReference type="InterPro" id="IPR051201">
    <property type="entry name" value="Chloro_Bact_Ser_Proteases"/>
</dbReference>
<dbReference type="EMBL" id="CP002345">
    <property type="protein sequence ID" value="ADQ79195.1"/>
    <property type="molecule type" value="Genomic_DNA"/>
</dbReference>
<feature type="active site" description="Charge relay system" evidence="6">
    <location>
        <position position="140"/>
    </location>
</feature>
<reference key="1">
    <citation type="submission" date="2010-11" db="EMBL/GenBank/DDBJ databases">
        <title>The complete genome of Paludibacter propionicigenes DSM 17365.</title>
        <authorList>
            <consortium name="US DOE Joint Genome Institute (JGI-PGF)"/>
            <person name="Lucas S."/>
            <person name="Copeland A."/>
            <person name="Lapidus A."/>
            <person name="Bruce D."/>
            <person name="Goodwin L."/>
            <person name="Pitluck S."/>
            <person name="Kyrpides N."/>
            <person name="Mavromatis K."/>
            <person name="Ivanova N."/>
            <person name="Munk A.C."/>
            <person name="Brettin T."/>
            <person name="Detter J.C."/>
            <person name="Han C."/>
            <person name="Tapia R."/>
            <person name="Land M."/>
            <person name="Hauser L."/>
            <person name="Markowitz V."/>
            <person name="Cheng J.-F."/>
            <person name="Hugenholtz P."/>
            <person name="Woyke T."/>
            <person name="Wu D."/>
            <person name="Gronow S."/>
            <person name="Wellnitz S."/>
            <person name="Brambilla E."/>
            <person name="Klenk H.-P."/>
            <person name="Eisen J.A."/>
        </authorList>
    </citation>
    <scope>NUCLEOTIDE SEQUENCE</scope>
    <source>
        <strain>WB4</strain>
    </source>
</reference>
<dbReference type="RefSeq" id="WP_013444564.1">
    <property type="nucleotide sequence ID" value="NC_014734.1"/>
</dbReference>
<dbReference type="Gene3D" id="2.40.10.120">
    <property type="match status" value="1"/>
</dbReference>
<dbReference type="SUPFAM" id="SSF50494">
    <property type="entry name" value="Trypsin-like serine proteases"/>
    <property type="match status" value="1"/>
</dbReference>
<reference evidence="10 11" key="2">
    <citation type="journal article" date="2011" name="Stand. Genomic Sci.">
        <title>Complete genome sequence of Paludibacter propionicigenes type strain (WB4).</title>
        <authorList>
            <person name="Gronow S."/>
            <person name="Munk C."/>
            <person name="Lapidus A."/>
            <person name="Nolan M."/>
            <person name="Lucas S."/>
            <person name="Hammon N."/>
            <person name="Deshpande S."/>
            <person name="Cheng J.F."/>
            <person name="Tapia R."/>
            <person name="Han C."/>
            <person name="Goodwin L."/>
            <person name="Pitluck S."/>
            <person name="Liolios K."/>
            <person name="Ivanova N."/>
            <person name="Mavromatis K."/>
            <person name="Mikhailova N."/>
            <person name="Pati A."/>
            <person name="Chen A."/>
            <person name="Palaniappan K."/>
            <person name="Land M."/>
            <person name="Hauser L."/>
            <person name="Chang Y.J."/>
            <person name="Jeffries C.D."/>
            <person name="Brambilla E."/>
            <person name="Rohde M."/>
            <person name="Goker M."/>
            <person name="Detter J.C."/>
            <person name="Woyke T."/>
            <person name="Bristow J."/>
            <person name="Eisen J.A."/>
            <person name="Markowitz V."/>
            <person name="Hugenholtz P."/>
            <person name="Kyrpides N.C."/>
            <person name="Klenk H.P."/>
        </authorList>
    </citation>
    <scope>NUCLEOTIDE SEQUENCE [LARGE SCALE GENOMIC DNA]</scope>
    <source>
        <strain evidence="11">DSM 17365 / JCM 13257 / WB4</strain>
    </source>
</reference>
<evidence type="ECO:0000256" key="3">
    <source>
        <dbReference type="ARBA" id="ARBA00022737"/>
    </source>
</evidence>
<dbReference type="PRINTS" id="PR00834">
    <property type="entry name" value="PROTEASES2C"/>
</dbReference>
<name>E4T3A1_PALPW</name>
<evidence type="ECO:0000256" key="5">
    <source>
        <dbReference type="ARBA" id="ARBA00022825"/>
    </source>
</evidence>
<proteinExistence type="predicted"/>
<dbReference type="SUPFAM" id="SSF50156">
    <property type="entry name" value="PDZ domain-like"/>
    <property type="match status" value="2"/>
</dbReference>
<feature type="active site" description="Charge relay system" evidence="6">
    <location>
        <position position="170"/>
    </location>
</feature>
<dbReference type="InterPro" id="IPR009003">
    <property type="entry name" value="Peptidase_S1_PA"/>
</dbReference>
<accession>E4T3A1</accession>
<keyword evidence="11" id="KW-1185">Reference proteome</keyword>
<gene>
    <name evidence="10" type="ordered locus">Palpr_1046</name>
</gene>
<keyword evidence="1 10" id="KW-0645">Protease</keyword>
<dbReference type="SMART" id="SM00228">
    <property type="entry name" value="PDZ"/>
    <property type="match status" value="2"/>
</dbReference>
<dbReference type="Pfam" id="PF13365">
    <property type="entry name" value="Trypsin_2"/>
    <property type="match status" value="1"/>
</dbReference>
<dbReference type="HOGENOM" id="CLU_020120_1_0_10"/>
<feature type="chain" id="PRO_5003187565" evidence="8">
    <location>
        <begin position="23"/>
        <end position="503"/>
    </location>
</feature>
<dbReference type="AlphaFoldDB" id="E4T3A1"/>
<keyword evidence="3" id="KW-0677">Repeat</keyword>
<dbReference type="Pfam" id="PF13180">
    <property type="entry name" value="PDZ_2"/>
    <property type="match status" value="1"/>
</dbReference>
<feature type="binding site" evidence="7">
    <location>
        <position position="140"/>
    </location>
    <ligand>
        <name>substrate</name>
    </ligand>
</feature>
<dbReference type="OrthoDB" id="9758917at2"/>
<protein>
    <submittedName>
        <fullName evidence="10">Protease Do</fullName>
        <ecNumber evidence="10">3.4.21.108</ecNumber>
    </submittedName>
</protein>
<evidence type="ECO:0000256" key="1">
    <source>
        <dbReference type="ARBA" id="ARBA00022670"/>
    </source>
</evidence>
<evidence type="ECO:0000256" key="6">
    <source>
        <dbReference type="PIRSR" id="PIRSR611782-1"/>
    </source>
</evidence>
<dbReference type="eggNOG" id="COG0265">
    <property type="taxonomic scope" value="Bacteria"/>
</dbReference>
<evidence type="ECO:0000256" key="4">
    <source>
        <dbReference type="ARBA" id="ARBA00022801"/>
    </source>
</evidence>
<sequence>MNATKRMKTLGFFGLVVAVSVATNLTTNLVSQKGDSLTVQENKLPVTYAKFAHAANAMETDFTVAAELSIHAVVHVKTKSPIRVQRFGGYPDDSFFDYFFGQPQQSPRSRRGATDEPPMREGVGSGVIISNDGYIVTNNHVVEGSTDIEVTLNDKRTFKAKVVGTDPNTDIALIKVDAKDLPVIAFGNSDELKVGEWVLAVGNPFNLTSTVTAGIVSAKARNINIINTKMAIESFIQTDAAVNPGNSGGALVNTRGELVGINAAIASQTGAYSGYAFAVPISIVQKVVSDIRQYGVVQRALLGVKIGDIDSKLAKEKKLKTLEGAYVDEVTDQSAAKAAGIKVGDVINNVNGTAVKSSAELREQVARYRPGDKITVTVVRGDSEEKLRVELKNTQGNFNVVKSENSKDVLGATFKELDSKTKDRLGLDYGIEIKSLSKGKLTDQGIKAGFIILKINNKTIRSAEDVQEAYEDVMNNGEKEKPLYIAGAYPNGRVVYLAIDLAE</sequence>
<keyword evidence="5" id="KW-0720">Serine protease</keyword>
<dbReference type="GO" id="GO:0006508">
    <property type="term" value="P:proteolysis"/>
    <property type="evidence" value="ECO:0007669"/>
    <property type="project" value="UniProtKB-KW"/>
</dbReference>
<dbReference type="Proteomes" id="UP000008718">
    <property type="component" value="Chromosome"/>
</dbReference>
<organism evidence="10 11">
    <name type="scientific">Paludibacter propionicigenes (strain DSM 17365 / JCM 13257 / WB4)</name>
    <dbReference type="NCBI Taxonomy" id="694427"/>
    <lineage>
        <taxon>Bacteria</taxon>
        <taxon>Pseudomonadati</taxon>
        <taxon>Bacteroidota</taxon>
        <taxon>Bacteroidia</taxon>
        <taxon>Bacteroidales</taxon>
        <taxon>Paludibacteraceae</taxon>
        <taxon>Paludibacter</taxon>
    </lineage>
</organism>
<dbReference type="InterPro" id="IPR001940">
    <property type="entry name" value="Peptidase_S1C"/>
</dbReference>
<dbReference type="Gene3D" id="2.30.42.10">
    <property type="match status" value="2"/>
</dbReference>
<dbReference type="InterPro" id="IPR011782">
    <property type="entry name" value="Pept_S1C_Do"/>
</dbReference>
<dbReference type="GO" id="GO:0004252">
    <property type="term" value="F:serine-type endopeptidase activity"/>
    <property type="evidence" value="ECO:0007669"/>
    <property type="project" value="InterPro"/>
</dbReference>
<evidence type="ECO:0000256" key="8">
    <source>
        <dbReference type="SAM" id="SignalP"/>
    </source>
</evidence>
<dbReference type="KEGG" id="ppn:Palpr_1046"/>
<keyword evidence="2 8" id="KW-0732">Signal</keyword>
<dbReference type="InterPro" id="IPR036034">
    <property type="entry name" value="PDZ_sf"/>
</dbReference>
<evidence type="ECO:0000256" key="7">
    <source>
        <dbReference type="PIRSR" id="PIRSR611782-2"/>
    </source>
</evidence>
<evidence type="ECO:0000256" key="2">
    <source>
        <dbReference type="ARBA" id="ARBA00022729"/>
    </source>
</evidence>
<feature type="signal peptide" evidence="8">
    <location>
        <begin position="1"/>
        <end position="22"/>
    </location>
</feature>
<feature type="active site" description="Charge relay system" evidence="6">
    <location>
        <position position="247"/>
    </location>
</feature>
<dbReference type="PANTHER" id="PTHR43343">
    <property type="entry name" value="PEPTIDASE S12"/>
    <property type="match status" value="1"/>
</dbReference>
<dbReference type="PROSITE" id="PS50106">
    <property type="entry name" value="PDZ"/>
    <property type="match status" value="1"/>
</dbReference>
<feature type="binding site" evidence="7">
    <location>
        <begin position="245"/>
        <end position="247"/>
    </location>
    <ligand>
        <name>substrate</name>
    </ligand>
</feature>
<feature type="domain" description="PDZ" evidence="9">
    <location>
        <begin position="302"/>
        <end position="382"/>
    </location>
</feature>
<feature type="binding site" evidence="7">
    <location>
        <position position="170"/>
    </location>
    <ligand>
        <name>substrate</name>
    </ligand>
</feature>
<evidence type="ECO:0000259" key="9">
    <source>
        <dbReference type="PROSITE" id="PS50106"/>
    </source>
</evidence>
<dbReference type="PANTHER" id="PTHR43343:SF3">
    <property type="entry name" value="PROTEASE DO-LIKE 8, CHLOROPLASTIC"/>
    <property type="match status" value="1"/>
</dbReference>
<dbReference type="EC" id="3.4.21.108" evidence="10"/>
<dbReference type="InterPro" id="IPR001478">
    <property type="entry name" value="PDZ"/>
</dbReference>
<evidence type="ECO:0000313" key="11">
    <source>
        <dbReference type="Proteomes" id="UP000008718"/>
    </source>
</evidence>